<dbReference type="RefSeq" id="WP_127732642.1">
    <property type="nucleotide sequence ID" value="NZ_SACP01000023.1"/>
</dbReference>
<comment type="caution">
    <text evidence="1">The sequence shown here is derived from an EMBL/GenBank/DDBJ whole genome shotgun (WGS) entry which is preliminary data.</text>
</comment>
<dbReference type="OrthoDB" id="8002707at2"/>
<organism evidence="1 2">
    <name type="scientific">Methylobacterium oryzihabitans</name>
    <dbReference type="NCBI Taxonomy" id="2499852"/>
    <lineage>
        <taxon>Bacteria</taxon>
        <taxon>Pseudomonadati</taxon>
        <taxon>Pseudomonadota</taxon>
        <taxon>Alphaproteobacteria</taxon>
        <taxon>Hyphomicrobiales</taxon>
        <taxon>Methylobacteriaceae</taxon>
        <taxon>Methylobacterium</taxon>
    </lineage>
</organism>
<dbReference type="EMBL" id="SACP01000023">
    <property type="protein sequence ID" value="RVU15205.1"/>
    <property type="molecule type" value="Genomic_DNA"/>
</dbReference>
<sequence>MAAPSKIAAARHAVDRSIRTERMAQVMRDREAGDGACTFVHLAAAGFTEAEIEAYRDDARALLSGRPVPITLPAGRVEGLALVAQARSLRARRVPAPA</sequence>
<keyword evidence="2" id="KW-1185">Reference proteome</keyword>
<dbReference type="Proteomes" id="UP000286997">
    <property type="component" value="Unassembled WGS sequence"/>
</dbReference>
<gene>
    <name evidence="1" type="ORF">EOE48_20570</name>
</gene>
<dbReference type="AlphaFoldDB" id="A0A3S2W6W0"/>
<evidence type="ECO:0000313" key="2">
    <source>
        <dbReference type="Proteomes" id="UP000286997"/>
    </source>
</evidence>
<accession>A0A3S2W6W0</accession>
<reference evidence="1 2" key="1">
    <citation type="submission" date="2019-01" db="EMBL/GenBank/DDBJ databases">
        <authorList>
            <person name="Chen W.-M."/>
        </authorList>
    </citation>
    <scope>NUCLEOTIDE SEQUENCE [LARGE SCALE GENOMIC DNA]</scope>
    <source>
        <strain evidence="1 2">TER-1</strain>
    </source>
</reference>
<protein>
    <submittedName>
        <fullName evidence="1">Uncharacterized protein</fullName>
    </submittedName>
</protein>
<evidence type="ECO:0000313" key="1">
    <source>
        <dbReference type="EMBL" id="RVU15205.1"/>
    </source>
</evidence>
<proteinExistence type="predicted"/>
<name>A0A3S2W6W0_9HYPH</name>